<dbReference type="InterPro" id="IPR023999">
    <property type="entry name" value="Formate_transptr_FocA"/>
</dbReference>
<keyword evidence="5 11" id="KW-0812">Transmembrane</keyword>
<evidence type="ECO:0000256" key="10">
    <source>
        <dbReference type="NCBIfam" id="TIGR04060"/>
    </source>
</evidence>
<dbReference type="Gene3D" id="1.20.1080.10">
    <property type="entry name" value="Glycerol uptake facilitator protein"/>
    <property type="match status" value="1"/>
</dbReference>
<feature type="transmembrane region" description="Helical" evidence="11">
    <location>
        <begin position="249"/>
        <end position="272"/>
    </location>
</feature>
<dbReference type="InterPro" id="IPR024002">
    <property type="entry name" value="For/NO2_transpt_CS"/>
</dbReference>
<gene>
    <name evidence="12" type="primary">focA</name>
    <name evidence="12" type="ORF">GCM10023095_12630</name>
</gene>
<dbReference type="Proteomes" id="UP001501321">
    <property type="component" value="Unassembled WGS sequence"/>
</dbReference>
<keyword evidence="4" id="KW-0997">Cell inner membrane</keyword>
<evidence type="ECO:0000256" key="1">
    <source>
        <dbReference type="ARBA" id="ARBA00004429"/>
    </source>
</evidence>
<keyword evidence="6 11" id="KW-1133">Transmembrane helix</keyword>
<evidence type="ECO:0000256" key="8">
    <source>
        <dbReference type="ARBA" id="ARBA00035914"/>
    </source>
</evidence>
<keyword evidence="7 11" id="KW-0472">Membrane</keyword>
<evidence type="ECO:0000256" key="2">
    <source>
        <dbReference type="ARBA" id="ARBA00022448"/>
    </source>
</evidence>
<evidence type="ECO:0000256" key="5">
    <source>
        <dbReference type="ARBA" id="ARBA00022692"/>
    </source>
</evidence>
<dbReference type="PANTHER" id="PTHR30520:SF10">
    <property type="entry name" value="FORMATE CHANNEL FOCA-RELATED"/>
    <property type="match status" value="1"/>
</dbReference>
<comment type="caution">
    <text evidence="12">The sequence shown here is derived from an EMBL/GenBank/DDBJ whole genome shotgun (WGS) entry which is preliminary data.</text>
</comment>
<feature type="transmembrane region" description="Helical" evidence="11">
    <location>
        <begin position="151"/>
        <end position="174"/>
    </location>
</feature>
<dbReference type="NCBIfam" id="TIGR00790">
    <property type="entry name" value="fnt"/>
    <property type="match status" value="1"/>
</dbReference>
<keyword evidence="3" id="KW-1003">Cell membrane</keyword>
<accession>A0ABP8Q4E6</accession>
<evidence type="ECO:0000256" key="4">
    <source>
        <dbReference type="ARBA" id="ARBA00022519"/>
    </source>
</evidence>
<dbReference type="RefSeq" id="WP_345011171.1">
    <property type="nucleotide sequence ID" value="NZ_BAABFC010000009.1"/>
</dbReference>
<keyword evidence="2" id="KW-0813">Transport</keyword>
<proteinExistence type="inferred from homology"/>
<evidence type="ECO:0000256" key="3">
    <source>
        <dbReference type="ARBA" id="ARBA00022475"/>
    </source>
</evidence>
<dbReference type="NCBIfam" id="TIGR04060">
    <property type="entry name" value="formate_focA"/>
    <property type="match status" value="1"/>
</dbReference>
<organism evidence="12 13">
    <name type="scientific">Pseudaeromonas paramecii</name>
    <dbReference type="NCBI Taxonomy" id="2138166"/>
    <lineage>
        <taxon>Bacteria</taxon>
        <taxon>Pseudomonadati</taxon>
        <taxon>Pseudomonadota</taxon>
        <taxon>Gammaproteobacteria</taxon>
        <taxon>Aeromonadales</taxon>
        <taxon>Aeromonadaceae</taxon>
        <taxon>Pseudaeromonas</taxon>
    </lineage>
</organism>
<evidence type="ECO:0000313" key="12">
    <source>
        <dbReference type="EMBL" id="GAA4496895.1"/>
    </source>
</evidence>
<dbReference type="PROSITE" id="PS01006">
    <property type="entry name" value="FORMATE_NITRITE_TP_2"/>
    <property type="match status" value="1"/>
</dbReference>
<dbReference type="EMBL" id="BAABFC010000009">
    <property type="protein sequence ID" value="GAA4496895.1"/>
    <property type="molecule type" value="Genomic_DNA"/>
</dbReference>
<comment type="subcellular location">
    <subcellularLocation>
        <location evidence="1">Cell inner membrane</location>
        <topology evidence="1">Multi-pass membrane protein</topology>
    </subcellularLocation>
</comment>
<dbReference type="InterPro" id="IPR023271">
    <property type="entry name" value="Aquaporin-like"/>
</dbReference>
<protein>
    <recommendedName>
        <fullName evidence="10">Formate transporter FocA</fullName>
    </recommendedName>
</protein>
<feature type="transmembrane region" description="Helical" evidence="11">
    <location>
        <begin position="108"/>
        <end position="131"/>
    </location>
</feature>
<keyword evidence="13" id="KW-1185">Reference proteome</keyword>
<sequence length="276" mass="29529">MKAESPFDCLKPEAIAALAEDITYGKATKPVAKTFQLAIFAGAFIAIAFIFYITVVSQGGSKLAGGLCFSLGLILCVILGGELFTSTTLTLVAKAAKRITWAQMLRNWALVYSGNLVGGLIMVALIMLSSQYTSGNGQWGLTALNVAQHKIHHTFVEAVALGILCNLMVCLAAWMAFGGRTMTDKALIMVLPVAMFVASGFEHSIANMFMIPTGIAIHALAGPEFWTAIGADPAKYADLTVSHFIFKNLIPVTIGNIIGGGVMIGLTNWFIFRRHH</sequence>
<name>A0ABP8Q4E6_9GAMM</name>
<reference evidence="13" key="1">
    <citation type="journal article" date="2019" name="Int. J. Syst. Evol. Microbiol.">
        <title>The Global Catalogue of Microorganisms (GCM) 10K type strain sequencing project: providing services to taxonomists for standard genome sequencing and annotation.</title>
        <authorList>
            <consortium name="The Broad Institute Genomics Platform"/>
            <consortium name="The Broad Institute Genome Sequencing Center for Infectious Disease"/>
            <person name="Wu L."/>
            <person name="Ma J."/>
        </authorList>
    </citation>
    <scope>NUCLEOTIDE SEQUENCE [LARGE SCALE GENOMIC DNA]</scope>
    <source>
        <strain evidence="13">JCM 32226</strain>
    </source>
</reference>
<comment type="similarity">
    <text evidence="9">Belongs to the FNT transporter (TC 1.A.16) family.</text>
</comment>
<feature type="transmembrane region" description="Helical" evidence="11">
    <location>
        <begin position="186"/>
        <end position="206"/>
    </location>
</feature>
<evidence type="ECO:0000256" key="6">
    <source>
        <dbReference type="ARBA" id="ARBA00022989"/>
    </source>
</evidence>
<dbReference type="PROSITE" id="PS01005">
    <property type="entry name" value="FORMATE_NITRITE_TP_1"/>
    <property type="match status" value="1"/>
</dbReference>
<evidence type="ECO:0000313" key="13">
    <source>
        <dbReference type="Proteomes" id="UP001501321"/>
    </source>
</evidence>
<dbReference type="PANTHER" id="PTHR30520">
    <property type="entry name" value="FORMATE TRANSPORTER-RELATED"/>
    <property type="match status" value="1"/>
</dbReference>
<feature type="transmembrane region" description="Helical" evidence="11">
    <location>
        <begin position="63"/>
        <end position="96"/>
    </location>
</feature>
<dbReference type="Pfam" id="PF01226">
    <property type="entry name" value="Form_Nir_trans"/>
    <property type="match status" value="1"/>
</dbReference>
<evidence type="ECO:0000256" key="7">
    <source>
        <dbReference type="ARBA" id="ARBA00023136"/>
    </source>
</evidence>
<evidence type="ECO:0000256" key="9">
    <source>
        <dbReference type="ARBA" id="ARBA00049660"/>
    </source>
</evidence>
<comment type="catalytic activity">
    <reaction evidence="8">
        <text>formate(in) = formate(out)</text>
        <dbReference type="Rhea" id="RHEA:29679"/>
        <dbReference type="ChEBI" id="CHEBI:15740"/>
    </reaction>
</comment>
<feature type="transmembrane region" description="Helical" evidence="11">
    <location>
        <begin position="37"/>
        <end position="57"/>
    </location>
</feature>
<dbReference type="InterPro" id="IPR000292">
    <property type="entry name" value="For/NO2_transpt"/>
</dbReference>
<evidence type="ECO:0000256" key="11">
    <source>
        <dbReference type="SAM" id="Phobius"/>
    </source>
</evidence>